<gene>
    <name evidence="2" type="ORF">B9Z55_028155</name>
</gene>
<reference evidence="3" key="1">
    <citation type="submission" date="2017-10" db="EMBL/GenBank/DDBJ databases">
        <title>Rapid genome shrinkage in a self-fertile nematode reveals novel sperm competition proteins.</title>
        <authorList>
            <person name="Yin D."/>
            <person name="Schwarz E.M."/>
            <person name="Thomas C.G."/>
            <person name="Felde R.L."/>
            <person name="Korf I.F."/>
            <person name="Cutter A.D."/>
            <person name="Schartner C.M."/>
            <person name="Ralston E.J."/>
            <person name="Meyer B.J."/>
            <person name="Haag E.S."/>
        </authorList>
    </citation>
    <scope>NUCLEOTIDE SEQUENCE [LARGE SCALE GENOMIC DNA]</scope>
    <source>
        <strain evidence="3">JU1422</strain>
    </source>
</reference>
<dbReference type="Proteomes" id="UP000230233">
    <property type="component" value="Unassembled WGS sequence"/>
</dbReference>
<feature type="region of interest" description="Disordered" evidence="1">
    <location>
        <begin position="63"/>
        <end position="82"/>
    </location>
</feature>
<name>A0A2G5SCZ9_9PELO</name>
<evidence type="ECO:0000313" key="2">
    <source>
        <dbReference type="EMBL" id="PIC12776.1"/>
    </source>
</evidence>
<comment type="caution">
    <text evidence="2">The sequence shown here is derived from an EMBL/GenBank/DDBJ whole genome shotgun (WGS) entry which is preliminary data.</text>
</comment>
<proteinExistence type="predicted"/>
<accession>A0A2G5SCZ9</accession>
<organism evidence="2 3">
    <name type="scientific">Caenorhabditis nigoni</name>
    <dbReference type="NCBI Taxonomy" id="1611254"/>
    <lineage>
        <taxon>Eukaryota</taxon>
        <taxon>Metazoa</taxon>
        <taxon>Ecdysozoa</taxon>
        <taxon>Nematoda</taxon>
        <taxon>Chromadorea</taxon>
        <taxon>Rhabditida</taxon>
        <taxon>Rhabditina</taxon>
        <taxon>Rhabditomorpha</taxon>
        <taxon>Rhabditoidea</taxon>
        <taxon>Rhabditidae</taxon>
        <taxon>Peloderinae</taxon>
        <taxon>Caenorhabditis</taxon>
    </lineage>
</organism>
<evidence type="ECO:0000256" key="1">
    <source>
        <dbReference type="SAM" id="MobiDB-lite"/>
    </source>
</evidence>
<protein>
    <submittedName>
        <fullName evidence="2">Uncharacterized protein</fullName>
    </submittedName>
</protein>
<evidence type="ECO:0000313" key="3">
    <source>
        <dbReference type="Proteomes" id="UP000230233"/>
    </source>
</evidence>
<sequence>MEEEDDNEEDVMEDDLEVGDIRLGEEGYFDDFGASTSHQPVEAKDLKLAKLIGWMIREEPEVAEGHDEYEDTDDDKDVRDERRIGGLPPWVVRNEYFDDFGASAVRFARRGVSDAKIN</sequence>
<keyword evidence="3" id="KW-1185">Reference proteome</keyword>
<dbReference type="AlphaFoldDB" id="A0A2G5SCZ9"/>
<dbReference type="EMBL" id="PDUG01000018">
    <property type="protein sequence ID" value="PIC12776.1"/>
    <property type="molecule type" value="Genomic_DNA"/>
</dbReference>